<proteinExistence type="predicted"/>
<evidence type="ECO:0000313" key="3">
    <source>
        <dbReference type="Proteomes" id="UP000231648"/>
    </source>
</evidence>
<dbReference type="PANTHER" id="PTHR30008:SF0">
    <property type="entry name" value="EXODEOXYRIBONUCLEASE 7 LARGE SUBUNIT"/>
    <property type="match status" value="1"/>
</dbReference>
<dbReference type="InterPro" id="IPR003753">
    <property type="entry name" value="Exonuc_VII_L"/>
</dbReference>
<reference evidence="3" key="1">
    <citation type="submission" date="2017-09" db="EMBL/GenBank/DDBJ databases">
        <title>Depth-based differentiation of microbial function through sediment-hosted aquifers and enrichment of novel symbionts in the deep terrestrial subsurface.</title>
        <authorList>
            <person name="Probst A.J."/>
            <person name="Ladd B."/>
            <person name="Jarett J.K."/>
            <person name="Geller-Mcgrath D.E."/>
            <person name="Sieber C.M.K."/>
            <person name="Emerson J.B."/>
            <person name="Anantharaman K."/>
            <person name="Thomas B.C."/>
            <person name="Malmstrom R."/>
            <person name="Stieglmeier M."/>
            <person name="Klingl A."/>
            <person name="Woyke T."/>
            <person name="Ryan C.M."/>
            <person name="Banfield J.F."/>
        </authorList>
    </citation>
    <scope>NUCLEOTIDE SEQUENCE [LARGE SCALE GENOMIC DNA]</scope>
</reference>
<dbReference type="EMBL" id="PFDX01000022">
    <property type="protein sequence ID" value="PJE57448.1"/>
    <property type="molecule type" value="Genomic_DNA"/>
</dbReference>
<dbReference type="PANTHER" id="PTHR30008">
    <property type="entry name" value="EXODEOXYRIBONUCLEASE 7 LARGE SUBUNIT"/>
    <property type="match status" value="1"/>
</dbReference>
<dbReference type="AlphaFoldDB" id="A0A2M8KBZ8"/>
<dbReference type="GO" id="GO:0009318">
    <property type="term" value="C:exodeoxyribonuclease VII complex"/>
    <property type="evidence" value="ECO:0007669"/>
    <property type="project" value="InterPro"/>
</dbReference>
<dbReference type="GO" id="GO:0006308">
    <property type="term" value="P:DNA catabolic process"/>
    <property type="evidence" value="ECO:0007669"/>
    <property type="project" value="InterPro"/>
</dbReference>
<dbReference type="InterPro" id="IPR025824">
    <property type="entry name" value="OB-fold_nuc-bd_dom"/>
</dbReference>
<evidence type="ECO:0000259" key="1">
    <source>
        <dbReference type="Pfam" id="PF13742"/>
    </source>
</evidence>
<gene>
    <name evidence="2" type="ORF">COU82_01895</name>
</gene>
<organism evidence="2 3">
    <name type="scientific">Candidatus Portnoybacteria bacterium CG10_big_fil_rev_8_21_14_0_10_38_18</name>
    <dbReference type="NCBI Taxonomy" id="1974813"/>
    <lineage>
        <taxon>Bacteria</taxon>
        <taxon>Candidatus Portnoyibacteriota</taxon>
    </lineage>
</organism>
<protein>
    <recommendedName>
        <fullName evidence="1">OB-fold nucleic acid binding domain-containing protein</fullName>
    </recommendedName>
</protein>
<feature type="non-terminal residue" evidence="2">
    <location>
        <position position="117"/>
    </location>
</feature>
<dbReference type="GO" id="GO:0008855">
    <property type="term" value="F:exodeoxyribonuclease VII activity"/>
    <property type="evidence" value="ECO:0007669"/>
    <property type="project" value="InterPro"/>
</dbReference>
<comment type="caution">
    <text evidence="2">The sequence shown here is derived from an EMBL/GenBank/DDBJ whole genome shotgun (WGS) entry which is preliminary data.</text>
</comment>
<feature type="domain" description="OB-fold nucleic acid binding" evidence="1">
    <location>
        <begin position="7"/>
        <end position="97"/>
    </location>
</feature>
<dbReference type="GO" id="GO:0003676">
    <property type="term" value="F:nucleic acid binding"/>
    <property type="evidence" value="ECO:0007669"/>
    <property type="project" value="InterPro"/>
</dbReference>
<dbReference type="CDD" id="cd04489">
    <property type="entry name" value="ExoVII_LU_OBF"/>
    <property type="match status" value="1"/>
</dbReference>
<sequence length="117" mass="13157">MKEEKIFQVSEFNEYINIYLGKVGDVVIEGEIVECKVNQGKWLFVTIKDDISSVKVFAVTFKISGYSVLEPGMLVHVYGTPNLYSKTGEFSVYAKQIVPAGEGALRLAFEKLKEKLK</sequence>
<evidence type="ECO:0000313" key="2">
    <source>
        <dbReference type="EMBL" id="PJE57448.1"/>
    </source>
</evidence>
<accession>A0A2M8KBZ8</accession>
<dbReference type="Proteomes" id="UP000231648">
    <property type="component" value="Unassembled WGS sequence"/>
</dbReference>
<dbReference type="Pfam" id="PF13742">
    <property type="entry name" value="tRNA_anti_2"/>
    <property type="match status" value="1"/>
</dbReference>
<name>A0A2M8KBZ8_9BACT</name>